<dbReference type="VEuPathDB" id="FungiDB:AAP_06253"/>
<protein>
    <submittedName>
        <fullName evidence="2">Uncharacterized protein</fullName>
    </submittedName>
</protein>
<evidence type="ECO:0000256" key="1">
    <source>
        <dbReference type="SAM" id="SignalP"/>
    </source>
</evidence>
<dbReference type="OrthoDB" id="5597238at2759"/>
<proteinExistence type="predicted"/>
<dbReference type="EMBL" id="AZGZ01000048">
    <property type="protein sequence ID" value="KZZ86783.1"/>
    <property type="molecule type" value="Genomic_DNA"/>
</dbReference>
<name>A0A162HZY0_9EURO</name>
<comment type="caution">
    <text evidence="2">The sequence shown here is derived from an EMBL/GenBank/DDBJ whole genome shotgun (WGS) entry which is preliminary data.</text>
</comment>
<evidence type="ECO:0000313" key="3">
    <source>
        <dbReference type="Proteomes" id="UP000242877"/>
    </source>
</evidence>
<evidence type="ECO:0000313" key="2">
    <source>
        <dbReference type="EMBL" id="KZZ86783.1"/>
    </source>
</evidence>
<accession>A0A162HZY0</accession>
<dbReference type="AlphaFoldDB" id="A0A162HZY0"/>
<reference evidence="2 3" key="1">
    <citation type="journal article" date="2016" name="Genome Biol. Evol.">
        <title>Divergent and convergent evolution of fungal pathogenicity.</title>
        <authorList>
            <person name="Shang Y."/>
            <person name="Xiao G."/>
            <person name="Zheng P."/>
            <person name="Cen K."/>
            <person name="Zhan S."/>
            <person name="Wang C."/>
        </authorList>
    </citation>
    <scope>NUCLEOTIDE SEQUENCE [LARGE SCALE GENOMIC DNA]</scope>
    <source>
        <strain evidence="2 3">ARSEF 7405</strain>
    </source>
</reference>
<feature type="signal peptide" evidence="1">
    <location>
        <begin position="1"/>
        <end position="17"/>
    </location>
</feature>
<dbReference type="Proteomes" id="UP000242877">
    <property type="component" value="Unassembled WGS sequence"/>
</dbReference>
<keyword evidence="3" id="KW-1185">Reference proteome</keyword>
<keyword evidence="1" id="KW-0732">Signal</keyword>
<sequence length="190" mass="18862">MKFSAITFLGLAALAAAAGNDTSAAPIPTHTLTATEKCINNCGTDICCKAKCVNVPCPDRVMANNTNDCVAQCPQKDAKQYAQCQQGCIKSYYWSATASLPVQTDSDASTTDASTTDAAATTTSAATSGSSASSGATSSAFKTAVATKAEASSTDSTAVPTATGNAAFANAPIAATVFGAAGFVAALFAL</sequence>
<feature type="chain" id="PRO_5007835193" evidence="1">
    <location>
        <begin position="18"/>
        <end position="190"/>
    </location>
</feature>
<gene>
    <name evidence="2" type="ORF">AAP_06253</name>
</gene>
<organism evidence="2 3">
    <name type="scientific">Ascosphaera apis ARSEF 7405</name>
    <dbReference type="NCBI Taxonomy" id="392613"/>
    <lineage>
        <taxon>Eukaryota</taxon>
        <taxon>Fungi</taxon>
        <taxon>Dikarya</taxon>
        <taxon>Ascomycota</taxon>
        <taxon>Pezizomycotina</taxon>
        <taxon>Eurotiomycetes</taxon>
        <taxon>Eurotiomycetidae</taxon>
        <taxon>Onygenales</taxon>
        <taxon>Ascosphaeraceae</taxon>
        <taxon>Ascosphaera</taxon>
    </lineage>
</organism>